<dbReference type="InterPro" id="IPR029058">
    <property type="entry name" value="AB_hydrolase_fold"/>
</dbReference>
<dbReference type="Gene3D" id="3.40.50.1820">
    <property type="entry name" value="alpha/beta hydrolase"/>
    <property type="match status" value="1"/>
</dbReference>
<name>A0A9X1HVN0_9BACT</name>
<dbReference type="EMBL" id="JAIXNE010000007">
    <property type="protein sequence ID" value="MCA6078780.1"/>
    <property type="molecule type" value="Genomic_DNA"/>
</dbReference>
<organism evidence="3 4">
    <name type="scientific">Fulvivirga sedimenti</name>
    <dbReference type="NCBI Taxonomy" id="2879465"/>
    <lineage>
        <taxon>Bacteria</taxon>
        <taxon>Pseudomonadati</taxon>
        <taxon>Bacteroidota</taxon>
        <taxon>Cytophagia</taxon>
        <taxon>Cytophagales</taxon>
        <taxon>Fulvivirgaceae</taxon>
        <taxon>Fulvivirga</taxon>
    </lineage>
</organism>
<dbReference type="InterPro" id="IPR050955">
    <property type="entry name" value="Plant_Biomass_Hydrol_Est"/>
</dbReference>
<dbReference type="GO" id="GO:0016787">
    <property type="term" value="F:hydrolase activity"/>
    <property type="evidence" value="ECO:0007669"/>
    <property type="project" value="InterPro"/>
</dbReference>
<dbReference type="PANTHER" id="PTHR43037">
    <property type="entry name" value="UNNAMED PRODUCT-RELATED"/>
    <property type="match status" value="1"/>
</dbReference>
<gene>
    <name evidence="3" type="ORF">LDX50_28150</name>
</gene>
<dbReference type="Proteomes" id="UP001139409">
    <property type="component" value="Unassembled WGS sequence"/>
</dbReference>
<evidence type="ECO:0000256" key="1">
    <source>
        <dbReference type="ARBA" id="ARBA00022729"/>
    </source>
</evidence>
<sequence>MKEGLMDGINIKYLILGLSVILMPFSSFGQYIEKTFEDAPLPYLGYVPQNYNSADRTYPLILFLHGMGERGDGTPETLGRIMKWGPPSLIDEGQMPAGFIVVAPQLSTKQGYWPQETIHEVLEFTLNHYRVDRNRIYLTGLSMGGNGTYVYAYSDFNKPNRLAAIAPIAAWGDVNKACRIVERNIPVWAFHGDIDNTVRYERGKAIFDALKNCNKELTISDYRFTTFENTGHNSWSKAYSSEVPGLNLYEWFNYHQLNVEIEPANEKLELEEINVLPVSLGEASGIIPSKSGGFWIHNDSGNAPYLIEVDQTGSIINPLKIAAASNYDWEDICKDKNGNIYIGDIGNNANNRNELFIYKFNEDNIENQRVKPDIIQFTYEDQTEFPPKSENLMYDAETLIHWQNNLYIFTKNRTNPYTGYTRIYRLPDIPGTYKATLVDSLKLEGENMIEGWITAGDISPDGKTIVLLGHDKIYLLTCFENGFSNGKLTSYNLNSFTQKEGITFTNDQTLWITDESFQNLLKGKLYKLRLPESFNSNCN</sequence>
<evidence type="ECO:0000313" key="3">
    <source>
        <dbReference type="EMBL" id="MCA6078780.1"/>
    </source>
</evidence>
<comment type="caution">
    <text evidence="3">The sequence shown here is derived from an EMBL/GenBank/DDBJ whole genome shotgun (WGS) entry which is preliminary data.</text>
</comment>
<dbReference type="PANTHER" id="PTHR43037:SF1">
    <property type="entry name" value="BLL1128 PROTEIN"/>
    <property type="match status" value="1"/>
</dbReference>
<dbReference type="SUPFAM" id="SSF101898">
    <property type="entry name" value="NHL repeat"/>
    <property type="match status" value="1"/>
</dbReference>
<feature type="domain" description="Phospholipase/carboxylesterase/thioesterase" evidence="2">
    <location>
        <begin position="116"/>
        <end position="237"/>
    </location>
</feature>
<dbReference type="InterPro" id="IPR003140">
    <property type="entry name" value="PLipase/COase/thioEstase"/>
</dbReference>
<proteinExistence type="predicted"/>
<dbReference type="RefSeq" id="WP_225699641.1">
    <property type="nucleotide sequence ID" value="NZ_JAIXNE010000007.1"/>
</dbReference>
<evidence type="ECO:0000313" key="4">
    <source>
        <dbReference type="Proteomes" id="UP001139409"/>
    </source>
</evidence>
<keyword evidence="1" id="KW-0732">Signal</keyword>
<dbReference type="AlphaFoldDB" id="A0A9X1HVN0"/>
<dbReference type="SUPFAM" id="SSF53474">
    <property type="entry name" value="alpha/beta-Hydrolases"/>
    <property type="match status" value="1"/>
</dbReference>
<dbReference type="Pfam" id="PF02230">
    <property type="entry name" value="Abhydrolase_2"/>
    <property type="match status" value="1"/>
</dbReference>
<keyword evidence="4" id="KW-1185">Reference proteome</keyword>
<protein>
    <recommendedName>
        <fullName evidence="2">Phospholipase/carboxylesterase/thioesterase domain-containing protein</fullName>
    </recommendedName>
</protein>
<reference evidence="3" key="1">
    <citation type="submission" date="2021-09" db="EMBL/GenBank/DDBJ databases">
        <title>Fulvivirga sp. isolated from coastal sediment.</title>
        <authorList>
            <person name="Yu H."/>
        </authorList>
    </citation>
    <scope>NUCLEOTIDE SEQUENCE</scope>
    <source>
        <strain evidence="3">1062</strain>
    </source>
</reference>
<evidence type="ECO:0000259" key="2">
    <source>
        <dbReference type="Pfam" id="PF02230"/>
    </source>
</evidence>
<accession>A0A9X1HVN0</accession>